<comment type="caution">
    <text evidence="2">The sequence shown here is derived from an EMBL/GenBank/DDBJ whole genome shotgun (WGS) entry which is preliminary data.</text>
</comment>
<dbReference type="AlphaFoldDB" id="A0AAD4CQG9"/>
<evidence type="ECO:0000313" key="2">
    <source>
        <dbReference type="EMBL" id="KAF9890751.1"/>
    </source>
</evidence>
<gene>
    <name evidence="2" type="ORF">FE257_005620</name>
</gene>
<name>A0AAD4CQG9_ASPNN</name>
<feature type="compositionally biased region" description="Basic and acidic residues" evidence="1">
    <location>
        <begin position="272"/>
        <end position="281"/>
    </location>
</feature>
<sequence>MEPVHEVQLTAPTSHHIFLRPQKEGDPVPLSGSVEVTVSASSIRSSHLPRVSVKLSRTISSEPPCLGPPRRQRHGFLENLRRRRSIECQPHTIRKVNGYSDTKTITQCDLWHVPDHVRYDRDNDKVILGFSFALPILSDIPSTTTTALGTVSYEITATSTTTNGSKVSAKQPVQILRRALPDYPRTAQHVRTFCGDQVTIVLDITPKESPGDSEFLYTAKLSLKKTVRPGPRASEIRNLVVKELKWQVEETAQVVSRLDHDGNYENNGNAIPDKKESRRELCNSGKDGPWGANDEGTIQICFDVNIPKSTGVTEDINVDIKHDCLVPRASDECHPGTAMAEETVGMIANHQLRLDIIVGEDTFDQTTGKLVDRKSRWKSFSPRFPLPVYEFASPNEIPEAVFLGSQTPPVYEDASKPPTYENI</sequence>
<proteinExistence type="predicted"/>
<reference evidence="2" key="1">
    <citation type="journal article" date="2019" name="Beilstein J. Org. Chem.">
        <title>Nanangenines: drimane sesquiterpenoids as the dominant metabolite cohort of a novel Australian fungus, Aspergillus nanangensis.</title>
        <authorList>
            <person name="Lacey H.J."/>
            <person name="Gilchrist C.L.M."/>
            <person name="Crombie A."/>
            <person name="Kalaitzis J.A."/>
            <person name="Vuong D."/>
            <person name="Rutledge P.J."/>
            <person name="Turner P."/>
            <person name="Pitt J.I."/>
            <person name="Lacey E."/>
            <person name="Chooi Y.H."/>
            <person name="Piggott A.M."/>
        </authorList>
    </citation>
    <scope>NUCLEOTIDE SEQUENCE</scope>
    <source>
        <strain evidence="2">MST-FP2251</strain>
    </source>
</reference>
<evidence type="ECO:0000313" key="3">
    <source>
        <dbReference type="Proteomes" id="UP001194746"/>
    </source>
</evidence>
<dbReference type="Proteomes" id="UP001194746">
    <property type="component" value="Unassembled WGS sequence"/>
</dbReference>
<reference evidence="2" key="2">
    <citation type="submission" date="2020-02" db="EMBL/GenBank/DDBJ databases">
        <authorList>
            <person name="Gilchrist C.L.M."/>
            <person name="Chooi Y.-H."/>
        </authorList>
    </citation>
    <scope>NUCLEOTIDE SEQUENCE</scope>
    <source>
        <strain evidence="2">MST-FP2251</strain>
    </source>
</reference>
<dbReference type="EMBL" id="VCAU01000024">
    <property type="protein sequence ID" value="KAF9890751.1"/>
    <property type="molecule type" value="Genomic_DNA"/>
</dbReference>
<feature type="region of interest" description="Disordered" evidence="1">
    <location>
        <begin position="260"/>
        <end position="288"/>
    </location>
</feature>
<accession>A0AAD4CQG9</accession>
<evidence type="ECO:0000256" key="1">
    <source>
        <dbReference type="SAM" id="MobiDB-lite"/>
    </source>
</evidence>
<protein>
    <submittedName>
        <fullName evidence="2">Uncharacterized protein</fullName>
    </submittedName>
</protein>
<organism evidence="2 3">
    <name type="scientific">Aspergillus nanangensis</name>
    <dbReference type="NCBI Taxonomy" id="2582783"/>
    <lineage>
        <taxon>Eukaryota</taxon>
        <taxon>Fungi</taxon>
        <taxon>Dikarya</taxon>
        <taxon>Ascomycota</taxon>
        <taxon>Pezizomycotina</taxon>
        <taxon>Eurotiomycetes</taxon>
        <taxon>Eurotiomycetidae</taxon>
        <taxon>Eurotiales</taxon>
        <taxon>Aspergillaceae</taxon>
        <taxon>Aspergillus</taxon>
        <taxon>Aspergillus subgen. Circumdati</taxon>
    </lineage>
</organism>
<keyword evidence="3" id="KW-1185">Reference proteome</keyword>